<dbReference type="RefSeq" id="WP_139378677.1">
    <property type="nucleotide sequence ID" value="NZ_FUYS01000006.1"/>
</dbReference>
<reference evidence="3 4" key="1">
    <citation type="submission" date="2017-02" db="EMBL/GenBank/DDBJ databases">
        <authorList>
            <person name="Peterson S.W."/>
        </authorList>
    </citation>
    <scope>NUCLEOTIDE SEQUENCE [LARGE SCALE GENOMIC DNA]</scope>
    <source>
        <strain evidence="3 4">DSM 22899</strain>
    </source>
</reference>
<sequence>MIPKRYVAWQFICLLAMTCFLPFGAFNAAYSQTGEPDNLVSLKNDHFQVAFDRTTGELKEMVFLPERVSFLAETASQGSSPWEITIAGGNQPSRVNIRSATRFVYHHTENQLELKWSDFPELPKGFTVTAYVGLLPDSAMSTWRIAIDGIQGKRISKVTFPRVAGLADLGDEELVAPDWMGSLLQSPRKELSASGGAQKRFAWSYPGHMSMQFLALYNPHRAGLYLACDDTAAYNKEFSLSMDSTEQLSYSVDHFPPFDDQQETYRPDYRFIIGAFKGDWLTAAQLYKRWAERQPWCLNSRLKNRGVPAWVENTGYWVWNRGRGAHVLPPAVALSHRLGLPVNVLWHWWHGGSYDDSFPEYFPPRDGKQQFIRELRDAQQQGVHALVYMNALKWGPSTQSWKDEHAERYAGKDIHGHALSHVYNIFTKKALTNMCEATDFWKNKYASLVDTAVNQYGVDGVYMDQACQSRMCYDPAHGHPIGGGNYWVQHFARKDQLIRASFPQGGNQVLAGEGVGENWLPFLDVFLALQVSKERYAGIHSWQTVPLFQAVYHEYAITFGNYSSLMTPPYDELWPREFAPADAETPLDPVFNRQFLMEQARSFAWGMQPMIANYQPSLDSARETEIGYILRLGKVRQAGLKYFVHGEFKRPPMIAIPEETISISKLSIYAGHNEKVTRFEKSYPTAYTSAWKSRDGSLAVAIASISRQHLPVDFMMNTADYGLESAGEIYVYDETGMTKLGDYRDGTSKVRFTLPPRGICFIEFIPSL</sequence>
<accession>A0A1T5D8I7</accession>
<dbReference type="Pfam" id="PF19773">
    <property type="entry name" value="DUF6259"/>
    <property type="match status" value="1"/>
</dbReference>
<keyword evidence="4" id="KW-1185">Reference proteome</keyword>
<evidence type="ECO:0000313" key="4">
    <source>
        <dbReference type="Proteomes" id="UP000190541"/>
    </source>
</evidence>
<keyword evidence="1" id="KW-0732">Signal</keyword>
<organism evidence="3 4">
    <name type="scientific">Parapedobacter luteus</name>
    <dbReference type="NCBI Taxonomy" id="623280"/>
    <lineage>
        <taxon>Bacteria</taxon>
        <taxon>Pseudomonadati</taxon>
        <taxon>Bacteroidota</taxon>
        <taxon>Sphingobacteriia</taxon>
        <taxon>Sphingobacteriales</taxon>
        <taxon>Sphingobacteriaceae</taxon>
        <taxon>Parapedobacter</taxon>
    </lineage>
</organism>
<name>A0A1T5D8I7_9SPHI</name>
<feature type="signal peptide" evidence="1">
    <location>
        <begin position="1"/>
        <end position="28"/>
    </location>
</feature>
<dbReference type="OrthoDB" id="1097392at2"/>
<dbReference type="STRING" id="623280.SAMN05660226_02606"/>
<protein>
    <recommendedName>
        <fullName evidence="2">DUF6259 domain-containing protein</fullName>
    </recommendedName>
</protein>
<feature type="chain" id="PRO_5012211124" description="DUF6259 domain-containing protein" evidence="1">
    <location>
        <begin position="29"/>
        <end position="768"/>
    </location>
</feature>
<feature type="domain" description="DUF6259" evidence="2">
    <location>
        <begin position="265"/>
        <end position="562"/>
    </location>
</feature>
<evidence type="ECO:0000256" key="1">
    <source>
        <dbReference type="SAM" id="SignalP"/>
    </source>
</evidence>
<dbReference type="AlphaFoldDB" id="A0A1T5D8I7"/>
<dbReference type="InterPro" id="IPR046226">
    <property type="entry name" value="DUF6259"/>
</dbReference>
<dbReference type="EMBL" id="FUYS01000006">
    <property type="protein sequence ID" value="SKB68014.1"/>
    <property type="molecule type" value="Genomic_DNA"/>
</dbReference>
<proteinExistence type="predicted"/>
<evidence type="ECO:0000313" key="3">
    <source>
        <dbReference type="EMBL" id="SKB68014.1"/>
    </source>
</evidence>
<evidence type="ECO:0000259" key="2">
    <source>
        <dbReference type="Pfam" id="PF19773"/>
    </source>
</evidence>
<gene>
    <name evidence="3" type="ORF">SAMN05660226_02606</name>
</gene>
<dbReference type="Proteomes" id="UP000190541">
    <property type="component" value="Unassembled WGS sequence"/>
</dbReference>